<dbReference type="Proteomes" id="UP001556692">
    <property type="component" value="Unassembled WGS sequence"/>
</dbReference>
<dbReference type="PANTHER" id="PTHR43303">
    <property type="entry name" value="NADPH DEHYDROGENASE C23G7.10C-RELATED"/>
    <property type="match status" value="1"/>
</dbReference>
<dbReference type="SUPFAM" id="SSF51395">
    <property type="entry name" value="FMN-linked oxidoreductases"/>
    <property type="match status" value="1"/>
</dbReference>
<keyword evidence="8" id="KW-1185">Reference proteome</keyword>
<gene>
    <name evidence="7" type="ORF">ABGN05_10300</name>
</gene>
<dbReference type="CDD" id="cd02932">
    <property type="entry name" value="OYE_YqiM_FMN"/>
    <property type="match status" value="1"/>
</dbReference>
<dbReference type="InterPro" id="IPR044152">
    <property type="entry name" value="YqjM-like"/>
</dbReference>
<keyword evidence="2" id="KW-0285">Flavoprotein</keyword>
<protein>
    <submittedName>
        <fullName evidence="7">NADH:flavin oxidoreductase/NADH oxidase</fullName>
    </submittedName>
</protein>
<dbReference type="Gene3D" id="3.20.20.70">
    <property type="entry name" value="Aldolase class I"/>
    <property type="match status" value="1"/>
</dbReference>
<accession>A0ABV3SH48</accession>
<sequence length="395" mass="43049">MSVLFSEGFLGGLRLENRLVVSPMCQYSAVDGIAQPWHLVHLGQMMISGAGLVIVEATAVEPQGLGTRGDMGLYDDAQESALSELVGNLRTLSSAKIGIQLTHTGRKAATRTIPERWRGEPLPPEEGPWKPLAPSALAFDEGWQTPQELDETGIRRIIDAFARSAERAVRAGFDLVEIHGAHGYLIHEFLSPITNRRTDDWGGTIEKRNRFACEVAKAVRKVWPRERALGFRLNSTDWHPDGSTLEDALALAAELKSIGVDYVVMSSGNIAPGIRIPPATPGHQVAFAASVRKQIGMTAMAVGMILDPHQAEAIIASGDADFVALARPFLDNPRWGLHAAAALGDDIAYPPQYIRARPNNWLGFSHVHPHSRAPATRLQLDRPRSVSSWDRPNSA</sequence>
<dbReference type="PANTHER" id="PTHR43303:SF4">
    <property type="entry name" value="NADPH DEHYDROGENASE C23G7.10C-RELATED"/>
    <property type="match status" value="1"/>
</dbReference>
<evidence type="ECO:0000256" key="1">
    <source>
        <dbReference type="ARBA" id="ARBA00001917"/>
    </source>
</evidence>
<evidence type="ECO:0000313" key="7">
    <source>
        <dbReference type="EMBL" id="MEX0406054.1"/>
    </source>
</evidence>
<feature type="domain" description="NADH:flavin oxidoreductase/NADH oxidase N-terminal" evidence="6">
    <location>
        <begin position="10"/>
        <end position="340"/>
    </location>
</feature>
<keyword evidence="4" id="KW-0521">NADP</keyword>
<evidence type="ECO:0000259" key="6">
    <source>
        <dbReference type="Pfam" id="PF00724"/>
    </source>
</evidence>
<evidence type="ECO:0000256" key="3">
    <source>
        <dbReference type="ARBA" id="ARBA00022643"/>
    </source>
</evidence>
<keyword evidence="3" id="KW-0288">FMN</keyword>
<comment type="caution">
    <text evidence="7">The sequence shown here is derived from an EMBL/GenBank/DDBJ whole genome shotgun (WGS) entry which is preliminary data.</text>
</comment>
<proteinExistence type="predicted"/>
<keyword evidence="5" id="KW-0560">Oxidoreductase</keyword>
<organism evidence="7 8">
    <name type="scientific">Aquibium pacificus</name>
    <dbReference type="NCBI Taxonomy" id="3153579"/>
    <lineage>
        <taxon>Bacteria</taxon>
        <taxon>Pseudomonadati</taxon>
        <taxon>Pseudomonadota</taxon>
        <taxon>Alphaproteobacteria</taxon>
        <taxon>Hyphomicrobiales</taxon>
        <taxon>Phyllobacteriaceae</taxon>
        <taxon>Aquibium</taxon>
    </lineage>
</organism>
<dbReference type="Pfam" id="PF00724">
    <property type="entry name" value="Oxidored_FMN"/>
    <property type="match status" value="1"/>
</dbReference>
<dbReference type="RefSeq" id="WP_367953922.1">
    <property type="nucleotide sequence ID" value="NZ_JBDPGJ010000002.1"/>
</dbReference>
<evidence type="ECO:0000256" key="2">
    <source>
        <dbReference type="ARBA" id="ARBA00022630"/>
    </source>
</evidence>
<evidence type="ECO:0000256" key="5">
    <source>
        <dbReference type="ARBA" id="ARBA00023002"/>
    </source>
</evidence>
<comment type="cofactor">
    <cofactor evidence="1">
        <name>FMN</name>
        <dbReference type="ChEBI" id="CHEBI:58210"/>
    </cofactor>
</comment>
<evidence type="ECO:0000313" key="8">
    <source>
        <dbReference type="Proteomes" id="UP001556692"/>
    </source>
</evidence>
<evidence type="ECO:0000256" key="4">
    <source>
        <dbReference type="ARBA" id="ARBA00022857"/>
    </source>
</evidence>
<name>A0ABV3SH48_9HYPH</name>
<dbReference type="InterPro" id="IPR001155">
    <property type="entry name" value="OxRdtase_FMN_N"/>
</dbReference>
<reference evidence="7 8" key="1">
    <citation type="submission" date="2024-05" db="EMBL/GenBank/DDBJ databases">
        <authorList>
            <person name="Jiang F."/>
        </authorList>
    </citation>
    <scope>NUCLEOTIDE SEQUENCE [LARGE SCALE GENOMIC DNA]</scope>
    <source>
        <strain evidence="7 8">LZ166</strain>
    </source>
</reference>
<dbReference type="EMBL" id="JBDPGJ010000002">
    <property type="protein sequence ID" value="MEX0406054.1"/>
    <property type="molecule type" value="Genomic_DNA"/>
</dbReference>
<dbReference type="InterPro" id="IPR013785">
    <property type="entry name" value="Aldolase_TIM"/>
</dbReference>